<comment type="caution">
    <text evidence="1">The sequence shown here is derived from an EMBL/GenBank/DDBJ whole genome shotgun (WGS) entry which is preliminary data.</text>
</comment>
<evidence type="ECO:0000313" key="2">
    <source>
        <dbReference type="Proteomes" id="UP000488936"/>
    </source>
</evidence>
<dbReference type="Gene3D" id="3.40.50.2300">
    <property type="match status" value="1"/>
</dbReference>
<dbReference type="InterPro" id="IPR036196">
    <property type="entry name" value="Ptyr_pPase_sf"/>
</dbReference>
<reference evidence="1 2" key="1">
    <citation type="journal article" date="2006" name="Int. J. Syst. Evol. Microbiol.">
        <title>Myroides pelagicus sp. nov., isolated from seawater in Thailand.</title>
        <authorList>
            <person name="Yoon J."/>
            <person name="Maneerat S."/>
            <person name="Kawai F."/>
            <person name="Yokota A."/>
        </authorList>
    </citation>
    <scope>NUCLEOTIDE SEQUENCE [LARGE SCALE GENOMIC DNA]</scope>
    <source>
        <strain evidence="1 2">SM1T</strain>
    </source>
</reference>
<name>A0A7K1GPL2_9FLAO</name>
<dbReference type="PANTHER" id="PTHR43428:SF1">
    <property type="entry name" value="ARSENATE REDUCTASE"/>
    <property type="match status" value="1"/>
</dbReference>
<dbReference type="EMBL" id="WMJY01000043">
    <property type="protein sequence ID" value="MTH30842.1"/>
    <property type="molecule type" value="Genomic_DNA"/>
</dbReference>
<sequence>MYKTLENTIVQDIFSVSVTEERQRTLQPLIDYIQRGIDKEVFVGLNFICTHNSRRSVFAQIWAQVAADYYGLSKVCCFSGGTAVTATYRSVVKTLKKQGMQIQYLTEGENPMIGLKYKDSQHPLMLFSKLYDDAYNPISHFAAVMTCSQADEGCPFIGGADLRISMPFEDPKQYDNTPQEAEAYRLKSLEIASELFYVMAKINRR</sequence>
<accession>A0A7K1GPL2</accession>
<organism evidence="1 2">
    <name type="scientific">Myroides pelagicus</name>
    <dbReference type="NCBI Taxonomy" id="270914"/>
    <lineage>
        <taxon>Bacteria</taxon>
        <taxon>Pseudomonadati</taxon>
        <taxon>Bacteroidota</taxon>
        <taxon>Flavobacteriia</taxon>
        <taxon>Flavobacteriales</taxon>
        <taxon>Flavobacteriaceae</taxon>
        <taxon>Myroides</taxon>
    </lineage>
</organism>
<dbReference type="PANTHER" id="PTHR43428">
    <property type="entry name" value="ARSENATE REDUCTASE"/>
    <property type="match status" value="1"/>
</dbReference>
<protein>
    <submittedName>
        <fullName evidence="1">Protein-tyrosine-phosphatase</fullName>
    </submittedName>
</protein>
<dbReference type="OrthoDB" id="9793058at2"/>
<dbReference type="Proteomes" id="UP000488936">
    <property type="component" value="Unassembled WGS sequence"/>
</dbReference>
<dbReference type="AlphaFoldDB" id="A0A7K1GPL2"/>
<proteinExistence type="predicted"/>
<gene>
    <name evidence="1" type="ORF">GJV77_13210</name>
</gene>
<dbReference type="RefSeq" id="WP_155036814.1">
    <property type="nucleotide sequence ID" value="NZ_JAYMMG010000025.1"/>
</dbReference>
<dbReference type="SUPFAM" id="SSF52788">
    <property type="entry name" value="Phosphotyrosine protein phosphatases I"/>
    <property type="match status" value="1"/>
</dbReference>
<keyword evidence="2" id="KW-1185">Reference proteome</keyword>
<evidence type="ECO:0000313" key="1">
    <source>
        <dbReference type="EMBL" id="MTH30842.1"/>
    </source>
</evidence>